<accession>A0A174MSZ8</accession>
<feature type="binding site" evidence="2">
    <location>
        <position position="233"/>
    </location>
    <ligand>
        <name>Co(2+)</name>
        <dbReference type="ChEBI" id="CHEBI:48828"/>
    </ligand>
</feature>
<dbReference type="CDD" id="cd03412">
    <property type="entry name" value="CbiK_N"/>
    <property type="match status" value="1"/>
</dbReference>
<proteinExistence type="predicted"/>
<dbReference type="EMBL" id="QVME01000003">
    <property type="protein sequence ID" value="RGE68192.1"/>
    <property type="molecule type" value="Genomic_DNA"/>
</dbReference>
<evidence type="ECO:0000313" key="6">
    <source>
        <dbReference type="Proteomes" id="UP000260828"/>
    </source>
</evidence>
<sequence length="292" mass="31097">MMETAWPKNSKTTRYGSGSRAAAGDLKRKAILAVSFGTSYRKTRDAAIGAIESDLQAAYPDYTVRRAFTSRMILKKLRERDGLQIDTVAEALERLAAENVGTLVIQPTHVMNGIEYDRMMAAAAPYLDRFTAVSFGAPLLNSAADYDAVAEALIAELAPADDTALVLMGHGTEHFADSAYAALDYRFKAMGYPNVFVGTVEGYPLLEHVLAGIRAGGYRKALLAPLMVVAGDHAVNDMAGGGPDSWKNQLLRAGCQVQCVLRGMGEYKSIRALYTAHAGAAIAALAGAAESA</sequence>
<dbReference type="AlphaFoldDB" id="A0A174MSZ8"/>
<dbReference type="CDD" id="cd03413">
    <property type="entry name" value="CbiK_C"/>
    <property type="match status" value="1"/>
</dbReference>
<evidence type="ECO:0000313" key="5">
    <source>
        <dbReference type="Proteomes" id="UP000095765"/>
    </source>
</evidence>
<dbReference type="PIRSF" id="PIRSF033579">
    <property type="entry name" value="Anaer_Co_chel"/>
    <property type="match status" value="1"/>
</dbReference>
<name>A0A174MSZ8_9FIRM</name>
<evidence type="ECO:0000256" key="1">
    <source>
        <dbReference type="PIRSR" id="PIRSR033579-1"/>
    </source>
</evidence>
<dbReference type="InterPro" id="IPR010388">
    <property type="entry name" value="Anaerobic_Co-chelatase"/>
</dbReference>
<dbReference type="Proteomes" id="UP000260828">
    <property type="component" value="Unassembled WGS sequence"/>
</dbReference>
<evidence type="ECO:0000256" key="2">
    <source>
        <dbReference type="PIRSR" id="PIRSR033579-3"/>
    </source>
</evidence>
<dbReference type="Gene3D" id="3.40.50.1400">
    <property type="match status" value="2"/>
</dbReference>
<feature type="binding site" evidence="2">
    <location>
        <position position="170"/>
    </location>
    <ligand>
        <name>Co(2+)</name>
        <dbReference type="ChEBI" id="CHEBI:48828"/>
    </ligand>
</feature>
<dbReference type="Proteomes" id="UP000095765">
    <property type="component" value="Unassembled WGS sequence"/>
</dbReference>
<dbReference type="GO" id="GO:0016852">
    <property type="term" value="F:sirohydrochlorin cobaltochelatase activity"/>
    <property type="evidence" value="ECO:0007669"/>
    <property type="project" value="UniProtKB-EC"/>
</dbReference>
<dbReference type="GO" id="GO:0019251">
    <property type="term" value="P:anaerobic cobalamin biosynthetic process"/>
    <property type="evidence" value="ECO:0007669"/>
    <property type="project" value="InterPro"/>
</dbReference>
<protein>
    <submittedName>
        <fullName evidence="3">Sirohydrochlorin cobaltochelatase</fullName>
        <ecNumber evidence="3">4.99.1.3</ecNumber>
    </submittedName>
</protein>
<dbReference type="EMBL" id="CZBE01000003">
    <property type="protein sequence ID" value="CUP39433.1"/>
    <property type="molecule type" value="Genomic_DNA"/>
</dbReference>
<dbReference type="GO" id="GO:0046872">
    <property type="term" value="F:metal ion binding"/>
    <property type="evidence" value="ECO:0007669"/>
    <property type="project" value="UniProtKB-KW"/>
</dbReference>
<evidence type="ECO:0000313" key="3">
    <source>
        <dbReference type="EMBL" id="CUP39433.1"/>
    </source>
</evidence>
<keyword evidence="3" id="KW-0456">Lyase</keyword>
<feature type="binding site" evidence="2">
    <location>
        <position position="201"/>
    </location>
    <ligand>
        <name>Co(2+)</name>
        <dbReference type="ChEBI" id="CHEBI:48828"/>
    </ligand>
</feature>
<keyword evidence="2" id="KW-0170">Cobalt</keyword>
<dbReference type="SUPFAM" id="SSF53800">
    <property type="entry name" value="Chelatase"/>
    <property type="match status" value="1"/>
</dbReference>
<dbReference type="Pfam" id="PF06180">
    <property type="entry name" value="CbiK"/>
    <property type="match status" value="1"/>
</dbReference>
<feature type="active site" description="Proton acceptor" evidence="1">
    <location>
        <position position="170"/>
    </location>
</feature>
<evidence type="ECO:0000313" key="4">
    <source>
        <dbReference type="EMBL" id="RGE68192.1"/>
    </source>
</evidence>
<dbReference type="OrthoDB" id="9770331at2"/>
<reference evidence="4 6" key="2">
    <citation type="submission" date="2018-08" db="EMBL/GenBank/DDBJ databases">
        <title>A genome reference for cultivated species of the human gut microbiota.</title>
        <authorList>
            <person name="Zou Y."/>
            <person name="Xue W."/>
            <person name="Luo G."/>
        </authorList>
    </citation>
    <scope>NUCLEOTIDE SEQUENCE [LARGE SCALE GENOMIC DNA]</scope>
    <source>
        <strain evidence="4 6">TF05-12AC</strain>
    </source>
</reference>
<gene>
    <name evidence="3" type="primary">cbiK</name>
    <name evidence="4" type="ORF">DXC40_07540</name>
    <name evidence="3" type="ORF">ERS852551_00672</name>
</gene>
<keyword evidence="2" id="KW-0479">Metal-binding</keyword>
<dbReference type="EC" id="4.99.1.3" evidence="3"/>
<organism evidence="3 5">
    <name type="scientific">Anaerotruncus colihominis</name>
    <dbReference type="NCBI Taxonomy" id="169435"/>
    <lineage>
        <taxon>Bacteria</taxon>
        <taxon>Bacillati</taxon>
        <taxon>Bacillota</taxon>
        <taxon>Clostridia</taxon>
        <taxon>Eubacteriales</taxon>
        <taxon>Oscillospiraceae</taxon>
        <taxon>Anaerotruncus</taxon>
    </lineage>
</organism>
<reference evidence="3 5" key="1">
    <citation type="submission" date="2015-09" db="EMBL/GenBank/DDBJ databases">
        <authorList>
            <consortium name="Pathogen Informatics"/>
        </authorList>
    </citation>
    <scope>NUCLEOTIDE SEQUENCE [LARGE SCALE GENOMIC DNA]</scope>
    <source>
        <strain evidence="3 5">2789STDY5834939</strain>
    </source>
</reference>